<proteinExistence type="predicted"/>
<dbReference type="AlphaFoldDB" id="A0A4Y2GZH5"/>
<accession>A0A4Y2GZH5</accession>
<gene>
    <name evidence="1" type="ORF">AVEN_164298_1</name>
</gene>
<organism evidence="1 2">
    <name type="scientific">Araneus ventricosus</name>
    <name type="common">Orbweaver spider</name>
    <name type="synonym">Epeira ventricosa</name>
    <dbReference type="NCBI Taxonomy" id="182803"/>
    <lineage>
        <taxon>Eukaryota</taxon>
        <taxon>Metazoa</taxon>
        <taxon>Ecdysozoa</taxon>
        <taxon>Arthropoda</taxon>
        <taxon>Chelicerata</taxon>
        <taxon>Arachnida</taxon>
        <taxon>Araneae</taxon>
        <taxon>Araneomorphae</taxon>
        <taxon>Entelegynae</taxon>
        <taxon>Araneoidea</taxon>
        <taxon>Araneidae</taxon>
        <taxon>Araneus</taxon>
    </lineage>
</organism>
<reference evidence="1 2" key="1">
    <citation type="journal article" date="2019" name="Sci. Rep.">
        <title>Orb-weaving spider Araneus ventricosus genome elucidates the spidroin gene catalogue.</title>
        <authorList>
            <person name="Kono N."/>
            <person name="Nakamura H."/>
            <person name="Ohtoshi R."/>
            <person name="Moran D.A.P."/>
            <person name="Shinohara A."/>
            <person name="Yoshida Y."/>
            <person name="Fujiwara M."/>
            <person name="Mori M."/>
            <person name="Tomita M."/>
            <person name="Arakawa K."/>
        </authorList>
    </citation>
    <scope>NUCLEOTIDE SEQUENCE [LARGE SCALE GENOMIC DNA]</scope>
</reference>
<evidence type="ECO:0000313" key="2">
    <source>
        <dbReference type="Proteomes" id="UP000499080"/>
    </source>
</evidence>
<dbReference type="EMBL" id="BGPR01001622">
    <property type="protein sequence ID" value="GBM58116.1"/>
    <property type="molecule type" value="Genomic_DNA"/>
</dbReference>
<keyword evidence="2" id="KW-1185">Reference proteome</keyword>
<protein>
    <submittedName>
        <fullName evidence="1">Uncharacterized protein</fullName>
    </submittedName>
</protein>
<sequence length="128" mass="14282">MGREPRLLAHPLDIDRAFSNGPFLPPTFVFGMGNGSSASAKGERKNSRFDCRSVVEKHSFVIWSDGIVFVRVLGGPLPRQVTDIHRNPHYGEIKLPQSNYAEKMKFVRRNDAGRKGTLEGDSSEKQSP</sequence>
<comment type="caution">
    <text evidence="1">The sequence shown here is derived from an EMBL/GenBank/DDBJ whole genome shotgun (WGS) entry which is preliminary data.</text>
</comment>
<name>A0A4Y2GZH5_ARAVE</name>
<evidence type="ECO:0000313" key="1">
    <source>
        <dbReference type="EMBL" id="GBM58116.1"/>
    </source>
</evidence>
<dbReference type="Proteomes" id="UP000499080">
    <property type="component" value="Unassembled WGS sequence"/>
</dbReference>